<proteinExistence type="predicted"/>
<reference evidence="1 2" key="1">
    <citation type="journal article" date="2013" name="Curr. Biol.">
        <title>The Genome of the Foraminiferan Reticulomyxa filosa.</title>
        <authorList>
            <person name="Glockner G."/>
            <person name="Hulsmann N."/>
            <person name="Schleicher M."/>
            <person name="Noegel A.A."/>
            <person name="Eichinger L."/>
            <person name="Gallinger C."/>
            <person name="Pawlowski J."/>
            <person name="Sierra R."/>
            <person name="Euteneuer U."/>
            <person name="Pillet L."/>
            <person name="Moustafa A."/>
            <person name="Platzer M."/>
            <person name="Groth M."/>
            <person name="Szafranski K."/>
            <person name="Schliwa M."/>
        </authorList>
    </citation>
    <scope>NUCLEOTIDE SEQUENCE [LARGE SCALE GENOMIC DNA]</scope>
</reference>
<accession>X6LQ02</accession>
<keyword evidence="2" id="KW-1185">Reference proteome</keyword>
<feature type="non-terminal residue" evidence="1">
    <location>
        <position position="1"/>
    </location>
</feature>
<evidence type="ECO:0000313" key="1">
    <source>
        <dbReference type="EMBL" id="ETO03968.1"/>
    </source>
</evidence>
<gene>
    <name evidence="1" type="ORF">RFI_33434</name>
</gene>
<comment type="caution">
    <text evidence="1">The sequence shown here is derived from an EMBL/GenBank/DDBJ whole genome shotgun (WGS) entry which is preliminary data.</text>
</comment>
<dbReference type="AlphaFoldDB" id="X6LQ02"/>
<dbReference type="Proteomes" id="UP000023152">
    <property type="component" value="Unassembled WGS sequence"/>
</dbReference>
<evidence type="ECO:0000313" key="2">
    <source>
        <dbReference type="Proteomes" id="UP000023152"/>
    </source>
</evidence>
<sequence>NNNNNNNNNAHEYGYITQNCLVFVPKDIFKIHSDEQMQNIWNKIGTTSSMRWICRVCDVNGEGFKSKEKYDQFGVGAYYFQKHSKFHRKYWKEILHNLRFTQSNDPQLETEQETVRKYVLQLKDILLEFNIFHLDYP</sequence>
<dbReference type="EMBL" id="ASPP01031082">
    <property type="protein sequence ID" value="ETO03968.1"/>
    <property type="molecule type" value="Genomic_DNA"/>
</dbReference>
<protein>
    <submittedName>
        <fullName evidence="1">Uncharacterized protein</fullName>
    </submittedName>
</protein>
<organism evidence="1 2">
    <name type="scientific">Reticulomyxa filosa</name>
    <dbReference type="NCBI Taxonomy" id="46433"/>
    <lineage>
        <taxon>Eukaryota</taxon>
        <taxon>Sar</taxon>
        <taxon>Rhizaria</taxon>
        <taxon>Retaria</taxon>
        <taxon>Foraminifera</taxon>
        <taxon>Monothalamids</taxon>
        <taxon>Reticulomyxidae</taxon>
        <taxon>Reticulomyxa</taxon>
    </lineage>
</organism>
<name>X6LQ02_RETFI</name>